<feature type="transmembrane region" description="Helical" evidence="1">
    <location>
        <begin position="12"/>
        <end position="36"/>
    </location>
</feature>
<comment type="caution">
    <text evidence="2">The sequence shown here is derived from an EMBL/GenBank/DDBJ whole genome shotgun (WGS) entry which is preliminary data.</text>
</comment>
<accession>A0ABR3JZB9</accession>
<dbReference type="Proteomes" id="UP001556367">
    <property type="component" value="Unassembled WGS sequence"/>
</dbReference>
<keyword evidence="1" id="KW-0812">Transmembrane</keyword>
<proteinExistence type="predicted"/>
<evidence type="ECO:0000313" key="3">
    <source>
        <dbReference type="Proteomes" id="UP001556367"/>
    </source>
</evidence>
<dbReference type="EMBL" id="JASNQZ010000001">
    <property type="protein sequence ID" value="KAL0960623.1"/>
    <property type="molecule type" value="Genomic_DNA"/>
</dbReference>
<keyword evidence="3" id="KW-1185">Reference proteome</keyword>
<feature type="transmembrane region" description="Helical" evidence="1">
    <location>
        <begin position="105"/>
        <end position="127"/>
    </location>
</feature>
<feature type="transmembrane region" description="Helical" evidence="1">
    <location>
        <begin position="148"/>
        <end position="171"/>
    </location>
</feature>
<sequence length="234" mass="24971">MIAAIARAATIILVPLIQVAATVLLWLAFMSPVMVFKDRLSLLTVNASTSGNGTDSIVFLGALGSCTQLDGQPPHCTPASLSPKYNFSALPSNAPVLSLSAPATVTLVFLVLSLALSTLFVLTFAWTSFSDTMRENGDKSKNSPMNHITSWFGFLGLLIGFTAFIDLRIWFGKAASDFKANAAAKASDGSAISATVGNGFYLVYVGYILHLIPVLIIFSKIASRHRKHIKMSVV</sequence>
<keyword evidence="1" id="KW-0472">Membrane</keyword>
<feature type="transmembrane region" description="Helical" evidence="1">
    <location>
        <begin position="201"/>
        <end position="222"/>
    </location>
</feature>
<evidence type="ECO:0000313" key="2">
    <source>
        <dbReference type="EMBL" id="KAL0960623.1"/>
    </source>
</evidence>
<gene>
    <name evidence="2" type="ORF">HGRIS_005654</name>
</gene>
<evidence type="ECO:0000256" key="1">
    <source>
        <dbReference type="SAM" id="Phobius"/>
    </source>
</evidence>
<protein>
    <submittedName>
        <fullName evidence="2">Uncharacterized protein</fullName>
    </submittedName>
</protein>
<reference evidence="3" key="1">
    <citation type="submission" date="2024-06" db="EMBL/GenBank/DDBJ databases">
        <title>Multi-omics analyses provide insights into the biosynthesis of the anticancer antibiotic pleurotin in Hohenbuehelia grisea.</title>
        <authorList>
            <person name="Weaver J.A."/>
            <person name="Alberti F."/>
        </authorList>
    </citation>
    <scope>NUCLEOTIDE SEQUENCE [LARGE SCALE GENOMIC DNA]</scope>
    <source>
        <strain evidence="3">T-177</strain>
    </source>
</reference>
<name>A0ABR3JZB9_9AGAR</name>
<keyword evidence="1" id="KW-1133">Transmembrane helix</keyword>
<organism evidence="2 3">
    <name type="scientific">Hohenbuehelia grisea</name>
    <dbReference type="NCBI Taxonomy" id="104357"/>
    <lineage>
        <taxon>Eukaryota</taxon>
        <taxon>Fungi</taxon>
        <taxon>Dikarya</taxon>
        <taxon>Basidiomycota</taxon>
        <taxon>Agaricomycotina</taxon>
        <taxon>Agaricomycetes</taxon>
        <taxon>Agaricomycetidae</taxon>
        <taxon>Agaricales</taxon>
        <taxon>Pleurotineae</taxon>
        <taxon>Pleurotaceae</taxon>
        <taxon>Hohenbuehelia</taxon>
    </lineage>
</organism>